<keyword evidence="2" id="KW-0732">Signal</keyword>
<name>A0ABW0QBJ7_9BURK</name>
<organism evidence="3 4">
    <name type="scientific">Polaromonas jejuensis</name>
    <dbReference type="NCBI Taxonomy" id="457502"/>
    <lineage>
        <taxon>Bacteria</taxon>
        <taxon>Pseudomonadati</taxon>
        <taxon>Pseudomonadota</taxon>
        <taxon>Betaproteobacteria</taxon>
        <taxon>Burkholderiales</taxon>
        <taxon>Comamonadaceae</taxon>
        <taxon>Polaromonas</taxon>
    </lineage>
</organism>
<dbReference type="PANTHER" id="PTHR42928">
    <property type="entry name" value="TRICARBOXYLATE-BINDING PROTEIN"/>
    <property type="match status" value="1"/>
</dbReference>
<dbReference type="EMBL" id="JBHSMX010000018">
    <property type="protein sequence ID" value="MFC5521542.1"/>
    <property type="molecule type" value="Genomic_DNA"/>
</dbReference>
<sequence length="326" mass="33705">MLKPLALLLTAVAAMVVAGAAPAQTAWPAAKPITLIVPFGAGGSVDVTARLVAQKLGERLKQSVVVENVAGAGGAIGVAKAVAAAPDGYTLVMGADSPVAIARLINPAAVRYDALKDLAPVGLVNTAPMVLVARPGLPANNLAEVLKLARAQPGKLSYATSGVGTVLQLAMETVKDQAKVYITHVPYRGGAQIATDVIGNQVDLAMLISISATPHILNKKMKGIAVTSGKRLPTLPGVPALAESPEFKGFDFVSWTGLFAPAQTPAAVIERLNHELNEVLKSDEVHAKMLEQGALSGSGSAAELGRFVQREQARYARIVQAANIKE</sequence>
<dbReference type="RefSeq" id="WP_068836193.1">
    <property type="nucleotide sequence ID" value="NZ_JBHSMX010000018.1"/>
</dbReference>
<dbReference type="Gene3D" id="3.40.190.10">
    <property type="entry name" value="Periplasmic binding protein-like II"/>
    <property type="match status" value="1"/>
</dbReference>
<dbReference type="Proteomes" id="UP001596084">
    <property type="component" value="Unassembled WGS sequence"/>
</dbReference>
<dbReference type="SUPFAM" id="SSF53850">
    <property type="entry name" value="Periplasmic binding protein-like II"/>
    <property type="match status" value="1"/>
</dbReference>
<dbReference type="Pfam" id="PF03401">
    <property type="entry name" value="TctC"/>
    <property type="match status" value="1"/>
</dbReference>
<evidence type="ECO:0000313" key="4">
    <source>
        <dbReference type="Proteomes" id="UP001596084"/>
    </source>
</evidence>
<feature type="chain" id="PRO_5047146762" evidence="2">
    <location>
        <begin position="24"/>
        <end position="326"/>
    </location>
</feature>
<proteinExistence type="inferred from homology"/>
<accession>A0ABW0QBJ7</accession>
<gene>
    <name evidence="3" type="ORF">ACFPP7_11525</name>
</gene>
<evidence type="ECO:0000256" key="1">
    <source>
        <dbReference type="ARBA" id="ARBA00006987"/>
    </source>
</evidence>
<comment type="caution">
    <text evidence="3">The sequence shown here is derived from an EMBL/GenBank/DDBJ whole genome shotgun (WGS) entry which is preliminary data.</text>
</comment>
<dbReference type="InterPro" id="IPR005064">
    <property type="entry name" value="BUG"/>
</dbReference>
<dbReference type="PIRSF" id="PIRSF017082">
    <property type="entry name" value="YflP"/>
    <property type="match status" value="1"/>
</dbReference>
<evidence type="ECO:0000313" key="3">
    <source>
        <dbReference type="EMBL" id="MFC5521542.1"/>
    </source>
</evidence>
<dbReference type="InterPro" id="IPR042100">
    <property type="entry name" value="Bug_dom1"/>
</dbReference>
<comment type="similarity">
    <text evidence="1">Belongs to the UPF0065 (bug) family.</text>
</comment>
<feature type="signal peptide" evidence="2">
    <location>
        <begin position="1"/>
        <end position="23"/>
    </location>
</feature>
<keyword evidence="4" id="KW-1185">Reference proteome</keyword>
<protein>
    <submittedName>
        <fullName evidence="3">Bug family tripartite tricarboxylate transporter substrate binding protein</fullName>
    </submittedName>
</protein>
<dbReference type="PANTHER" id="PTHR42928:SF5">
    <property type="entry name" value="BLR1237 PROTEIN"/>
    <property type="match status" value="1"/>
</dbReference>
<dbReference type="Gene3D" id="3.40.190.150">
    <property type="entry name" value="Bordetella uptake gene, domain 1"/>
    <property type="match status" value="1"/>
</dbReference>
<reference evidence="4" key="1">
    <citation type="journal article" date="2019" name="Int. J. Syst. Evol. Microbiol.">
        <title>The Global Catalogue of Microorganisms (GCM) 10K type strain sequencing project: providing services to taxonomists for standard genome sequencing and annotation.</title>
        <authorList>
            <consortium name="The Broad Institute Genomics Platform"/>
            <consortium name="The Broad Institute Genome Sequencing Center for Infectious Disease"/>
            <person name="Wu L."/>
            <person name="Ma J."/>
        </authorList>
    </citation>
    <scope>NUCLEOTIDE SEQUENCE [LARGE SCALE GENOMIC DNA]</scope>
    <source>
        <strain evidence="4">CGMCC 4.7277</strain>
    </source>
</reference>
<evidence type="ECO:0000256" key="2">
    <source>
        <dbReference type="SAM" id="SignalP"/>
    </source>
</evidence>